<evidence type="ECO:0000256" key="1">
    <source>
        <dbReference type="ARBA" id="ARBA00009986"/>
    </source>
</evidence>
<sequence length="456" mass="50697">MDSRDLATQITRQRQVVTHGHTRPLAWRLEQLGRLEKALQPEEDFLNGLAEDLGKPAVEAYYEIAGVRQELKLFQRQLRHWLRPERVATPLIMQPCQAWVVADPLGCVLIIGPWNYPLMLLLSPLVAALGAGNTAVLKPSEHAPRTGELLAARLQQHMDGDVVSVVPGGPETAQALLTQRFDHVFFTGGNRVGRLVMEQAAKTLTPVTLELGGKNPCLVAEDANIPLAARRIAWGRFLNGGQTCLAPDYVLVAPAVRNTFLAALLQAIVDFYGEDPQASPDFGRIVNDTQFQRLAALLRERTVVWGGHMDPTEQYIAPTVVVVERWDDPLMEEEIFGPVLPILPLTSLEEAVDAINSRPRPLAIYLFSSRQAWRDRLLTGTSSGTVCFNDVVLQGGIPQLPFGGVGESGIGAYHGRAGFVRFSHQRSVLQRPQAFDLPWRYPPYGNRLRWMKRLLR</sequence>
<dbReference type="InterPro" id="IPR016162">
    <property type="entry name" value="Ald_DH_N"/>
</dbReference>
<comment type="caution">
    <text evidence="10">The sequence shown here is derived from an EMBL/GenBank/DDBJ whole genome shotgun (WGS) entry which is preliminary data.</text>
</comment>
<evidence type="ECO:0000256" key="2">
    <source>
        <dbReference type="ARBA" id="ARBA00022857"/>
    </source>
</evidence>
<dbReference type="Pfam" id="PF00171">
    <property type="entry name" value="Aldedh"/>
    <property type="match status" value="1"/>
</dbReference>
<feature type="active site" evidence="6">
    <location>
        <position position="244"/>
    </location>
</feature>
<evidence type="ECO:0000259" key="9">
    <source>
        <dbReference type="Pfam" id="PF00171"/>
    </source>
</evidence>
<evidence type="ECO:0000256" key="6">
    <source>
        <dbReference type="PIRSR" id="PIRSR036492-1"/>
    </source>
</evidence>
<dbReference type="Gene3D" id="3.40.605.10">
    <property type="entry name" value="Aldehyde Dehydrogenase, Chain A, domain 1"/>
    <property type="match status" value="1"/>
</dbReference>
<dbReference type="SUPFAM" id="SSF53720">
    <property type="entry name" value="ALDH-like"/>
    <property type="match status" value="1"/>
</dbReference>
<evidence type="ECO:0000313" key="11">
    <source>
        <dbReference type="Proteomes" id="UP000035054"/>
    </source>
</evidence>
<evidence type="ECO:0000256" key="7">
    <source>
        <dbReference type="PROSITE-ProRule" id="PRU10007"/>
    </source>
</evidence>
<dbReference type="PANTHER" id="PTHR43570:SF16">
    <property type="entry name" value="ALDEHYDE DEHYDROGENASE TYPE III, ISOFORM Q"/>
    <property type="match status" value="1"/>
</dbReference>
<dbReference type="FunFam" id="3.40.605.10:FF:000004">
    <property type="entry name" value="Aldehyde dehydrogenase"/>
    <property type="match status" value="1"/>
</dbReference>
<evidence type="ECO:0000313" key="10">
    <source>
        <dbReference type="EMBL" id="KKZ15209.1"/>
    </source>
</evidence>
<dbReference type="InterPro" id="IPR016163">
    <property type="entry name" value="Ald_DH_C"/>
</dbReference>
<reference evidence="10 11" key="1">
    <citation type="submission" date="2015-01" db="EMBL/GenBank/DDBJ databases">
        <title>Lifestyle Evolution in Cyanobacterial Symbionts of Sponges.</title>
        <authorList>
            <person name="Burgsdorf I."/>
            <person name="Slaby B.M."/>
            <person name="Handley K.M."/>
            <person name="Haber M."/>
            <person name="Blom J."/>
            <person name="Marshall C.W."/>
            <person name="Gilbert J.A."/>
            <person name="Hentschel U."/>
            <person name="Steindler L."/>
        </authorList>
    </citation>
    <scope>NUCLEOTIDE SEQUENCE [LARGE SCALE GENOMIC DNA]</scope>
    <source>
        <strain evidence="10">142</strain>
    </source>
</reference>
<dbReference type="PIRSF" id="PIRSF036492">
    <property type="entry name" value="ALDH"/>
    <property type="match status" value="1"/>
</dbReference>
<dbReference type="EMBL" id="JXUO01000049">
    <property type="protein sequence ID" value="KKZ15209.1"/>
    <property type="molecule type" value="Genomic_DNA"/>
</dbReference>
<dbReference type="CDD" id="cd07087">
    <property type="entry name" value="ALDH_F3-13-14_CALDH-like"/>
    <property type="match status" value="1"/>
</dbReference>
<dbReference type="GO" id="GO:0005737">
    <property type="term" value="C:cytoplasm"/>
    <property type="evidence" value="ECO:0007669"/>
    <property type="project" value="TreeGrafter"/>
</dbReference>
<evidence type="ECO:0000256" key="8">
    <source>
        <dbReference type="RuleBase" id="RU003345"/>
    </source>
</evidence>
<comment type="similarity">
    <text evidence="1 5 8">Belongs to the aldehyde dehydrogenase family.</text>
</comment>
<dbReference type="InterPro" id="IPR015590">
    <property type="entry name" value="Aldehyde_DH_dom"/>
</dbReference>
<keyword evidence="4" id="KW-0520">NAD</keyword>
<evidence type="ECO:0000256" key="4">
    <source>
        <dbReference type="ARBA" id="ARBA00023027"/>
    </source>
</evidence>
<dbReference type="PROSITE" id="PS00070">
    <property type="entry name" value="ALDEHYDE_DEHYDR_CYS"/>
    <property type="match status" value="1"/>
</dbReference>
<accession>A0A6N3X6I0</accession>
<evidence type="ECO:0000256" key="3">
    <source>
        <dbReference type="ARBA" id="ARBA00023002"/>
    </source>
</evidence>
<protein>
    <recommendedName>
        <fullName evidence="5">Aldehyde dehydrogenase</fullName>
    </recommendedName>
</protein>
<dbReference type="PANTHER" id="PTHR43570">
    <property type="entry name" value="ALDEHYDE DEHYDROGENASE"/>
    <property type="match status" value="1"/>
</dbReference>
<dbReference type="InterPro" id="IPR012394">
    <property type="entry name" value="Aldehyde_DH_NAD(P)"/>
</dbReference>
<dbReference type="Proteomes" id="UP000035054">
    <property type="component" value="Unassembled WGS sequence"/>
</dbReference>
<evidence type="ECO:0000256" key="5">
    <source>
        <dbReference type="PIRNR" id="PIRNR036492"/>
    </source>
</evidence>
<keyword evidence="2" id="KW-0521">NADP</keyword>
<dbReference type="GO" id="GO:0006081">
    <property type="term" value="P:aldehyde metabolic process"/>
    <property type="evidence" value="ECO:0007669"/>
    <property type="project" value="InterPro"/>
</dbReference>
<feature type="domain" description="Aldehyde dehydrogenase" evidence="9">
    <location>
        <begin position="23"/>
        <end position="428"/>
    </location>
</feature>
<name>A0A6N3X6I0_9SYNE</name>
<proteinExistence type="inferred from homology"/>
<gene>
    <name evidence="10" type="ORF">TH68_01620</name>
</gene>
<dbReference type="GO" id="GO:0004029">
    <property type="term" value="F:aldehyde dehydrogenase (NAD+) activity"/>
    <property type="evidence" value="ECO:0007669"/>
    <property type="project" value="TreeGrafter"/>
</dbReference>
<keyword evidence="3 5" id="KW-0560">Oxidoreductase</keyword>
<dbReference type="PROSITE" id="PS00687">
    <property type="entry name" value="ALDEHYDE_DEHYDR_GLU"/>
    <property type="match status" value="1"/>
</dbReference>
<dbReference type="InterPro" id="IPR029510">
    <property type="entry name" value="Ald_DH_CS_GLU"/>
</dbReference>
<dbReference type="InterPro" id="IPR016161">
    <property type="entry name" value="Ald_DH/histidinol_DH"/>
</dbReference>
<dbReference type="AlphaFoldDB" id="A0A6N3X6I0"/>
<dbReference type="Gene3D" id="3.40.309.10">
    <property type="entry name" value="Aldehyde Dehydrogenase, Chain A, domain 2"/>
    <property type="match status" value="1"/>
</dbReference>
<organism evidence="10 11">
    <name type="scientific">Candidatus Synechococcus spongiarum 142</name>
    <dbReference type="NCBI Taxonomy" id="1608213"/>
    <lineage>
        <taxon>Bacteria</taxon>
        <taxon>Bacillati</taxon>
        <taxon>Cyanobacteriota</taxon>
        <taxon>Cyanophyceae</taxon>
        <taxon>Synechococcales</taxon>
        <taxon>Synechococcaceae</taxon>
        <taxon>Synechococcus</taxon>
    </lineage>
</organism>
<dbReference type="InterPro" id="IPR016160">
    <property type="entry name" value="Ald_DH_CS_CYS"/>
</dbReference>
<feature type="active site" evidence="6 7">
    <location>
        <position position="210"/>
    </location>
</feature>
<dbReference type="FunFam" id="3.40.309.10:FF:000003">
    <property type="entry name" value="Aldehyde dehydrogenase"/>
    <property type="match status" value="1"/>
</dbReference>